<feature type="region of interest" description="Disordered" evidence="1">
    <location>
        <begin position="180"/>
        <end position="208"/>
    </location>
</feature>
<dbReference type="AlphaFoldDB" id="A0A7W3IR12"/>
<feature type="compositionally biased region" description="Basic and acidic residues" evidence="1">
    <location>
        <begin position="71"/>
        <end position="81"/>
    </location>
</feature>
<evidence type="ECO:0000313" key="3">
    <source>
        <dbReference type="Proteomes" id="UP000523079"/>
    </source>
</evidence>
<dbReference type="PANTHER" id="PTHR36456">
    <property type="entry name" value="UPF0232 PROTEIN SCO3875"/>
    <property type="match status" value="1"/>
</dbReference>
<dbReference type="InterPro" id="IPR007922">
    <property type="entry name" value="DciA-like"/>
</dbReference>
<name>A0A7W3IR12_9ACTN</name>
<dbReference type="Pfam" id="PF05258">
    <property type="entry name" value="DciA"/>
    <property type="match status" value="1"/>
</dbReference>
<accession>A0A7W3IR12</accession>
<dbReference type="PANTHER" id="PTHR36456:SF1">
    <property type="entry name" value="UPF0232 PROTEIN SCO3875"/>
    <property type="match status" value="1"/>
</dbReference>
<protein>
    <submittedName>
        <fullName evidence="2">Putative nucleic acid-binding Zn ribbon protein</fullName>
    </submittedName>
</protein>
<evidence type="ECO:0000256" key="1">
    <source>
        <dbReference type="SAM" id="MobiDB-lite"/>
    </source>
</evidence>
<keyword evidence="3" id="KW-1185">Reference proteome</keyword>
<sequence>MSDPDAPEQPEDRPADQPDDRPEATEDHADARIAEPDPETPAHEPTGLDLARTIAHAVSASRGRSRRWRQQRGERPARPVDPRSSGAHPDDRDPQPLGSVVDRLVESQGWTREVSVHLILGKWPSLVGIEVAAHSTPVGYSDGVLRVRTGSTAWATQLRLMAPRLVARLNEALGDGTVTRVDIKGPDAPSWKHGRRSVRGRGPRDTYG</sequence>
<evidence type="ECO:0000313" key="2">
    <source>
        <dbReference type="EMBL" id="MBA8793652.1"/>
    </source>
</evidence>
<feature type="region of interest" description="Disordered" evidence="1">
    <location>
        <begin position="1"/>
        <end position="98"/>
    </location>
</feature>
<comment type="caution">
    <text evidence="2">The sequence shown here is derived from an EMBL/GenBank/DDBJ whole genome shotgun (WGS) entry which is preliminary data.</text>
</comment>
<reference evidence="2 3" key="1">
    <citation type="submission" date="2020-07" db="EMBL/GenBank/DDBJ databases">
        <title>Sequencing the genomes of 1000 actinobacteria strains.</title>
        <authorList>
            <person name="Klenk H.-P."/>
        </authorList>
    </citation>
    <scope>NUCLEOTIDE SEQUENCE [LARGE SCALE GENOMIC DNA]</scope>
    <source>
        <strain evidence="2 3">DSM 100723</strain>
    </source>
</reference>
<proteinExistence type="predicted"/>
<organism evidence="2 3">
    <name type="scientific">Microlunatus kandeliicorticis</name>
    <dbReference type="NCBI Taxonomy" id="1759536"/>
    <lineage>
        <taxon>Bacteria</taxon>
        <taxon>Bacillati</taxon>
        <taxon>Actinomycetota</taxon>
        <taxon>Actinomycetes</taxon>
        <taxon>Propionibacteriales</taxon>
        <taxon>Propionibacteriaceae</taxon>
        <taxon>Microlunatus</taxon>
    </lineage>
</organism>
<dbReference type="RefSeq" id="WP_182559243.1">
    <property type="nucleotide sequence ID" value="NZ_JACGWT010000002.1"/>
</dbReference>
<feature type="compositionally biased region" description="Basic and acidic residues" evidence="1">
    <location>
        <begin position="10"/>
        <end position="35"/>
    </location>
</feature>
<gene>
    <name evidence="2" type="ORF">FHX74_001257</name>
</gene>
<dbReference type="EMBL" id="JACGWT010000002">
    <property type="protein sequence ID" value="MBA8793652.1"/>
    <property type="molecule type" value="Genomic_DNA"/>
</dbReference>
<feature type="compositionally biased region" description="Basic residues" evidence="1">
    <location>
        <begin position="192"/>
        <end position="201"/>
    </location>
</feature>
<dbReference type="Proteomes" id="UP000523079">
    <property type="component" value="Unassembled WGS sequence"/>
</dbReference>